<dbReference type="PATRIC" id="fig|992073.3.peg.1624"/>
<protein>
    <submittedName>
        <fullName evidence="1">Uncharacterized protein</fullName>
    </submittedName>
</protein>
<comment type="caution">
    <text evidence="1">The sequence shown here is derived from an EMBL/GenBank/DDBJ whole genome shotgun (WGS) entry which is preliminary data.</text>
</comment>
<proteinExistence type="predicted"/>
<gene>
    <name evidence="1" type="ORF">HPHPP2_1673</name>
</gene>
<accession>J0PFT8</accession>
<evidence type="ECO:0000313" key="2">
    <source>
        <dbReference type="Proteomes" id="UP000004326"/>
    </source>
</evidence>
<reference evidence="1 2" key="1">
    <citation type="journal article" date="2013" name="Pathog. Dis.">
        <title>Genome sequences of 65 Helicobacter pylori strains isolated from asymptomatic individuals and patients with gastric cancer, peptic ulcer disease, or gastritis.</title>
        <authorList>
            <person name="Blanchard T.G."/>
            <person name="Czinn S.J."/>
            <person name="Correa P."/>
            <person name="Nakazawa T."/>
            <person name="Keelan M."/>
            <person name="Morningstar L."/>
            <person name="Santana-Cruz I."/>
            <person name="Maroo A."/>
            <person name="McCracken C."/>
            <person name="Shefchek K."/>
            <person name="Daugherty S."/>
            <person name="Song Y."/>
            <person name="Fraser C.M."/>
            <person name="Fricke W.F."/>
        </authorList>
    </citation>
    <scope>NUCLEOTIDE SEQUENCE [LARGE SCALE GENOMIC DNA]</scope>
    <source>
        <strain evidence="1 2">Hp P-2</strain>
    </source>
</reference>
<evidence type="ECO:0000313" key="1">
    <source>
        <dbReference type="EMBL" id="EJB97447.1"/>
    </source>
</evidence>
<dbReference type="Proteomes" id="UP000004326">
    <property type="component" value="Unassembled WGS sequence"/>
</dbReference>
<dbReference type="EMBL" id="AKPJ01000006">
    <property type="protein sequence ID" value="EJB97447.1"/>
    <property type="molecule type" value="Genomic_DNA"/>
</dbReference>
<name>J0PFT8_HELPX</name>
<dbReference type="AlphaFoldDB" id="J0PFT8"/>
<sequence>MSLSLNQKSHALQTLFYFISLPLFLVKKDYSPNSCKK</sequence>
<organism evidence="1 2">
    <name type="scientific">Helicobacter pylori Hp P-2</name>
    <dbReference type="NCBI Taxonomy" id="992073"/>
    <lineage>
        <taxon>Bacteria</taxon>
        <taxon>Pseudomonadati</taxon>
        <taxon>Campylobacterota</taxon>
        <taxon>Epsilonproteobacteria</taxon>
        <taxon>Campylobacterales</taxon>
        <taxon>Helicobacteraceae</taxon>
        <taxon>Helicobacter</taxon>
    </lineage>
</organism>